<gene>
    <name evidence="2" type="ORF">R1flu_024723</name>
</gene>
<evidence type="ECO:0000313" key="3">
    <source>
        <dbReference type="Proteomes" id="UP001605036"/>
    </source>
</evidence>
<feature type="region of interest" description="Disordered" evidence="1">
    <location>
        <begin position="111"/>
        <end position="132"/>
    </location>
</feature>
<proteinExistence type="predicted"/>
<protein>
    <recommendedName>
        <fullName evidence="4">GIY-YIG homing endonuclease</fullName>
    </recommendedName>
</protein>
<comment type="caution">
    <text evidence="2">The sequence shown here is derived from an EMBL/GenBank/DDBJ whole genome shotgun (WGS) entry which is preliminary data.</text>
</comment>
<evidence type="ECO:0000313" key="2">
    <source>
        <dbReference type="EMBL" id="KAL2613031.1"/>
    </source>
</evidence>
<keyword evidence="3" id="KW-1185">Reference proteome</keyword>
<evidence type="ECO:0008006" key="4">
    <source>
        <dbReference type="Google" id="ProtNLM"/>
    </source>
</evidence>
<dbReference type="Proteomes" id="UP001605036">
    <property type="component" value="Unassembled WGS sequence"/>
</dbReference>
<accession>A0ABD1XYT6</accession>
<name>A0ABD1XYT6_9MARC</name>
<evidence type="ECO:0000256" key="1">
    <source>
        <dbReference type="SAM" id="MobiDB-lite"/>
    </source>
</evidence>
<reference evidence="2 3" key="1">
    <citation type="submission" date="2024-09" db="EMBL/GenBank/DDBJ databases">
        <title>Chromosome-scale assembly of Riccia fluitans.</title>
        <authorList>
            <person name="Paukszto L."/>
            <person name="Sawicki J."/>
            <person name="Karawczyk K."/>
            <person name="Piernik-Szablinska J."/>
            <person name="Szczecinska M."/>
            <person name="Mazdziarz M."/>
        </authorList>
    </citation>
    <scope>NUCLEOTIDE SEQUENCE [LARGE SCALE GENOMIC DNA]</scope>
    <source>
        <strain evidence="2">Rf_01</strain>
        <tissue evidence="2">Aerial parts of the thallus</tissue>
    </source>
</reference>
<dbReference type="EMBL" id="JBHFFA010000007">
    <property type="protein sequence ID" value="KAL2613031.1"/>
    <property type="molecule type" value="Genomic_DNA"/>
</dbReference>
<sequence length="132" mass="15078">MRASGRRQGLMHLAYDKQVGLPCIVDRRQELSSLENLGYLCGRGHIQKTTAPTWSTGERSKMKRGQSAGCRVGQKDPIRKEMASEYTWTKEEREKMDRTARVRQTLDWENRDLGLSQGRNGGRGWNAKGCQH</sequence>
<organism evidence="2 3">
    <name type="scientific">Riccia fluitans</name>
    <dbReference type="NCBI Taxonomy" id="41844"/>
    <lineage>
        <taxon>Eukaryota</taxon>
        <taxon>Viridiplantae</taxon>
        <taxon>Streptophyta</taxon>
        <taxon>Embryophyta</taxon>
        <taxon>Marchantiophyta</taxon>
        <taxon>Marchantiopsida</taxon>
        <taxon>Marchantiidae</taxon>
        <taxon>Marchantiales</taxon>
        <taxon>Ricciaceae</taxon>
        <taxon>Riccia</taxon>
    </lineage>
</organism>
<dbReference type="AlphaFoldDB" id="A0ABD1XYT6"/>
<feature type="region of interest" description="Disordered" evidence="1">
    <location>
        <begin position="50"/>
        <end position="72"/>
    </location>
</feature>